<dbReference type="GO" id="GO:0141221">
    <property type="term" value="F:histone deacetylase activity, hydrolytic mechanism"/>
    <property type="evidence" value="ECO:0007669"/>
    <property type="project" value="UniProtKB-EC"/>
</dbReference>
<dbReference type="WBParaSite" id="jg20830">
    <property type="protein sequence ID" value="jg20830"/>
    <property type="gene ID" value="jg20830"/>
</dbReference>
<sequence>MWADSLGSDRLGCFNLSFDGHGECVKFVKSLNIPMLVLGGGGYTLRNVARCWANETAIWPDLPRRVDNMNTKEYLTAIKQEVIENIKLVKTSPAVQMQPIPNDMFDLQDLDSQRRENVDPDKRNKA</sequence>
<evidence type="ECO:0000259" key="3">
    <source>
        <dbReference type="Pfam" id="PF00850"/>
    </source>
</evidence>
<dbReference type="PANTHER" id="PTHR48252">
    <property type="entry name" value="HISTONE DEACETYLASE 2-RELATED"/>
    <property type="match status" value="1"/>
</dbReference>
<feature type="domain" description="Histone deacetylase" evidence="3">
    <location>
        <begin position="3"/>
        <end position="57"/>
    </location>
</feature>
<dbReference type="InterPro" id="IPR037138">
    <property type="entry name" value="His_deacetylse_dom_sf"/>
</dbReference>
<protein>
    <submittedName>
        <fullName evidence="5">Histone deacetylase domain-containing protein</fullName>
    </submittedName>
</protein>
<reference evidence="5" key="1">
    <citation type="submission" date="2022-11" db="UniProtKB">
        <authorList>
            <consortium name="WormBaseParasite"/>
        </authorList>
    </citation>
    <scope>IDENTIFICATION</scope>
</reference>
<dbReference type="AlphaFoldDB" id="A0A915DJY0"/>
<dbReference type="SUPFAM" id="SSF52768">
    <property type="entry name" value="Arginase/deacetylase"/>
    <property type="match status" value="1"/>
</dbReference>
<dbReference type="InterPro" id="IPR023801">
    <property type="entry name" value="His_deacetylse_dom"/>
</dbReference>
<evidence type="ECO:0000313" key="4">
    <source>
        <dbReference type="Proteomes" id="UP000887574"/>
    </source>
</evidence>
<keyword evidence="4" id="KW-1185">Reference proteome</keyword>
<name>A0A915DJY0_9BILA</name>
<comment type="catalytic activity">
    <reaction evidence="1">
        <text>N(6)-acetyl-L-lysyl-[histone] + H2O = L-lysyl-[histone] + acetate</text>
        <dbReference type="Rhea" id="RHEA:58196"/>
        <dbReference type="Rhea" id="RHEA-COMP:9845"/>
        <dbReference type="Rhea" id="RHEA-COMP:11338"/>
        <dbReference type="ChEBI" id="CHEBI:15377"/>
        <dbReference type="ChEBI" id="CHEBI:29969"/>
        <dbReference type="ChEBI" id="CHEBI:30089"/>
        <dbReference type="ChEBI" id="CHEBI:61930"/>
        <dbReference type="EC" id="3.5.1.98"/>
    </reaction>
</comment>
<evidence type="ECO:0000256" key="1">
    <source>
        <dbReference type="ARBA" id="ARBA00048287"/>
    </source>
</evidence>
<dbReference type="Gene3D" id="3.40.800.20">
    <property type="entry name" value="Histone deacetylase domain"/>
    <property type="match status" value="1"/>
</dbReference>
<feature type="compositionally biased region" description="Basic and acidic residues" evidence="2">
    <location>
        <begin position="111"/>
        <end position="126"/>
    </location>
</feature>
<feature type="region of interest" description="Disordered" evidence="2">
    <location>
        <begin position="106"/>
        <end position="126"/>
    </location>
</feature>
<dbReference type="Proteomes" id="UP000887574">
    <property type="component" value="Unplaced"/>
</dbReference>
<dbReference type="InterPro" id="IPR023696">
    <property type="entry name" value="Ureohydrolase_dom_sf"/>
</dbReference>
<dbReference type="PANTHER" id="PTHR48252:SF77">
    <property type="entry name" value="HISTONE DEACETYLASE DOMAIN-CONTAINING PROTEIN"/>
    <property type="match status" value="1"/>
</dbReference>
<organism evidence="4 5">
    <name type="scientific">Ditylenchus dipsaci</name>
    <dbReference type="NCBI Taxonomy" id="166011"/>
    <lineage>
        <taxon>Eukaryota</taxon>
        <taxon>Metazoa</taxon>
        <taxon>Ecdysozoa</taxon>
        <taxon>Nematoda</taxon>
        <taxon>Chromadorea</taxon>
        <taxon>Rhabditida</taxon>
        <taxon>Tylenchina</taxon>
        <taxon>Tylenchomorpha</taxon>
        <taxon>Sphaerularioidea</taxon>
        <taxon>Anguinidae</taxon>
        <taxon>Anguininae</taxon>
        <taxon>Ditylenchus</taxon>
    </lineage>
</organism>
<evidence type="ECO:0000313" key="5">
    <source>
        <dbReference type="WBParaSite" id="jg20830"/>
    </source>
</evidence>
<dbReference type="Pfam" id="PF00850">
    <property type="entry name" value="Hist_deacetyl"/>
    <property type="match status" value="1"/>
</dbReference>
<accession>A0A915DJY0</accession>
<proteinExistence type="predicted"/>
<evidence type="ECO:0000256" key="2">
    <source>
        <dbReference type="SAM" id="MobiDB-lite"/>
    </source>
</evidence>